<evidence type="ECO:0000256" key="2">
    <source>
        <dbReference type="ARBA" id="ARBA00010136"/>
    </source>
</evidence>
<feature type="site" description="Transition state stabilizer" evidence="10">
    <location>
        <position position="422"/>
    </location>
</feature>
<dbReference type="EMBL" id="HACA01018872">
    <property type="protein sequence ID" value="CDW36233.1"/>
    <property type="molecule type" value="Transcribed_RNA"/>
</dbReference>
<dbReference type="Pfam" id="PF11838">
    <property type="entry name" value="ERAP1_C"/>
    <property type="match status" value="1"/>
</dbReference>
<evidence type="ECO:0000256" key="10">
    <source>
        <dbReference type="PIRSR" id="PIRSR634016-4"/>
    </source>
</evidence>
<evidence type="ECO:0000256" key="5">
    <source>
        <dbReference type="ARBA" id="ARBA00022723"/>
    </source>
</evidence>
<evidence type="ECO:0000259" key="12">
    <source>
        <dbReference type="Pfam" id="PF01433"/>
    </source>
</evidence>
<accession>A0A0K2UDB3</accession>
<dbReference type="InterPro" id="IPR024571">
    <property type="entry name" value="ERAP1-like_C_dom"/>
</dbReference>
<dbReference type="SUPFAM" id="SSF55486">
    <property type="entry name" value="Metalloproteases ('zincins'), catalytic domain"/>
    <property type="match status" value="1"/>
</dbReference>
<evidence type="ECO:0000256" key="1">
    <source>
        <dbReference type="ARBA" id="ARBA00004609"/>
    </source>
</evidence>
<evidence type="ECO:0000256" key="3">
    <source>
        <dbReference type="ARBA" id="ARBA00022438"/>
    </source>
</evidence>
<dbReference type="Gene3D" id="1.25.50.20">
    <property type="match status" value="1"/>
</dbReference>
<reference evidence="15" key="1">
    <citation type="submission" date="2014-05" db="EMBL/GenBank/DDBJ databases">
        <authorList>
            <person name="Chronopoulou M."/>
        </authorList>
    </citation>
    <scope>NUCLEOTIDE SEQUENCE</scope>
    <source>
        <tissue evidence="15">Whole organism</tissue>
    </source>
</reference>
<dbReference type="Gene3D" id="2.60.40.1910">
    <property type="match status" value="1"/>
</dbReference>
<dbReference type="GO" id="GO:0042277">
    <property type="term" value="F:peptide binding"/>
    <property type="evidence" value="ECO:0007669"/>
    <property type="project" value="TreeGrafter"/>
</dbReference>
<dbReference type="AlphaFoldDB" id="A0A0K2UDB3"/>
<dbReference type="CDD" id="cd09601">
    <property type="entry name" value="M1_APN-Q_like"/>
    <property type="match status" value="1"/>
</dbReference>
<keyword evidence="8 11" id="KW-0482">Metalloprotease</keyword>
<comment type="cofactor">
    <cofactor evidence="9 11">
        <name>Zn(2+)</name>
        <dbReference type="ChEBI" id="CHEBI:29105"/>
    </cofactor>
    <text evidence="9 11">Binds 1 zinc ion per subunit.</text>
</comment>
<name>A0A0K2UDB3_LEPSM</name>
<dbReference type="GO" id="GO:0005886">
    <property type="term" value="C:plasma membrane"/>
    <property type="evidence" value="ECO:0007669"/>
    <property type="project" value="UniProtKB-SubCell"/>
</dbReference>
<dbReference type="OrthoDB" id="275509at2759"/>
<evidence type="ECO:0000256" key="8">
    <source>
        <dbReference type="ARBA" id="ARBA00023049"/>
    </source>
</evidence>
<keyword evidence="3 11" id="KW-0031">Aminopeptidase</keyword>
<dbReference type="GO" id="GO:0006508">
    <property type="term" value="P:proteolysis"/>
    <property type="evidence" value="ECO:0007669"/>
    <property type="project" value="UniProtKB-KW"/>
</dbReference>
<evidence type="ECO:0000259" key="13">
    <source>
        <dbReference type="Pfam" id="PF11838"/>
    </source>
</evidence>
<evidence type="ECO:0000259" key="14">
    <source>
        <dbReference type="Pfam" id="PF17900"/>
    </source>
</evidence>
<dbReference type="SUPFAM" id="SSF63737">
    <property type="entry name" value="Leukotriene A4 hydrolase N-terminal domain"/>
    <property type="match status" value="1"/>
</dbReference>
<dbReference type="Gene3D" id="2.60.40.1730">
    <property type="entry name" value="tricorn interacting facor f3 domain"/>
    <property type="match status" value="1"/>
</dbReference>
<dbReference type="Gene3D" id="1.10.390.10">
    <property type="entry name" value="Neutral Protease Domain 2"/>
    <property type="match status" value="1"/>
</dbReference>
<dbReference type="PANTHER" id="PTHR11533:SF174">
    <property type="entry name" value="PUROMYCIN-SENSITIVE AMINOPEPTIDASE-RELATED"/>
    <property type="match status" value="1"/>
</dbReference>
<dbReference type="InterPro" id="IPR034016">
    <property type="entry name" value="M1_APN-typ"/>
</dbReference>
<protein>
    <recommendedName>
        <fullName evidence="11">Aminopeptidase</fullName>
        <ecNumber evidence="11">3.4.11.-</ecNumber>
    </recommendedName>
</protein>
<feature type="domain" description="Aminopeptidase N-like N-terminal" evidence="14">
    <location>
        <begin position="37"/>
        <end position="229"/>
    </location>
</feature>
<organism evidence="15">
    <name type="scientific">Lepeophtheirus salmonis</name>
    <name type="common">Salmon louse</name>
    <name type="synonym">Caligus salmonis</name>
    <dbReference type="NCBI Taxonomy" id="72036"/>
    <lineage>
        <taxon>Eukaryota</taxon>
        <taxon>Metazoa</taxon>
        <taxon>Ecdysozoa</taxon>
        <taxon>Arthropoda</taxon>
        <taxon>Crustacea</taxon>
        <taxon>Multicrustacea</taxon>
        <taxon>Hexanauplia</taxon>
        <taxon>Copepoda</taxon>
        <taxon>Siphonostomatoida</taxon>
        <taxon>Caligidae</taxon>
        <taxon>Lepeophtheirus</taxon>
    </lineage>
</organism>
<dbReference type="GO" id="GO:0043171">
    <property type="term" value="P:peptide catabolic process"/>
    <property type="evidence" value="ECO:0007669"/>
    <property type="project" value="TreeGrafter"/>
</dbReference>
<dbReference type="PANTHER" id="PTHR11533">
    <property type="entry name" value="PROTEASE M1 ZINC METALLOPROTEASE"/>
    <property type="match status" value="1"/>
</dbReference>
<keyword evidence="6 11" id="KW-0378">Hydrolase</keyword>
<dbReference type="InterPro" id="IPR014782">
    <property type="entry name" value="Peptidase_M1_dom"/>
</dbReference>
<dbReference type="GO" id="GO:0070006">
    <property type="term" value="F:metalloaminopeptidase activity"/>
    <property type="evidence" value="ECO:0007669"/>
    <property type="project" value="TreeGrafter"/>
</dbReference>
<dbReference type="GO" id="GO:0005615">
    <property type="term" value="C:extracellular space"/>
    <property type="evidence" value="ECO:0007669"/>
    <property type="project" value="TreeGrafter"/>
</dbReference>
<evidence type="ECO:0000256" key="4">
    <source>
        <dbReference type="ARBA" id="ARBA00022670"/>
    </source>
</evidence>
<comment type="similarity">
    <text evidence="2 11">Belongs to the peptidase M1 family.</text>
</comment>
<evidence type="ECO:0000256" key="11">
    <source>
        <dbReference type="RuleBase" id="RU364040"/>
    </source>
</evidence>
<dbReference type="EC" id="3.4.11.-" evidence="11"/>
<feature type="domain" description="Peptidase M1 membrane alanine aminopeptidase" evidence="12">
    <location>
        <begin position="264"/>
        <end position="481"/>
    </location>
</feature>
<dbReference type="InterPro" id="IPR045357">
    <property type="entry name" value="Aminopeptidase_N-like_N"/>
</dbReference>
<dbReference type="FunFam" id="1.10.390.10:FF:000001">
    <property type="entry name" value="Aminopeptidase"/>
    <property type="match status" value="1"/>
</dbReference>
<sequence length="902" mass="103652">IITYYLAMLRDPATMSRVLDLFNRGIAGYSRIPNGVKPISYKITLQPNFTTFEFEGRVEIAVICSEPSDEIILNCKDLIIHTVSIYSYTDKGYISSLYFVTDEILLINLDSPMLPVTDPNDVSAIIQISFRGYHRDNLSGFYRTLQRDNSYAVVCHFEPTGARSAFPCWDEPEYKAYFDVCLSVPKGYVAISNMPQESTKAFEGILGEIQPEEYELIIFQTTPLMSTYLMCCIVGHFDYIQDTTTDGIPLRIYTDEGNSELGRFALDIGIQALDFYKDFFGISYMLPKLDMIAIGDLPIKAMENWGILTFKEKYLLYNSNFNSKNTKKKITRLVTHHIAHQWFGNLVTMNWWTHLWLKEGFATWIQTLCTDFLFPEWNEWASFINETMNPALEHDALINSHPVQTPVEDPSEIGQIFDIIPYNKGASVIRMLYNWLGEEKFRLGIKNYLTKYSFSIATTDNLWMELESTSDFPVKDVMSTWVQHKGFPILSFSMSKNNKGISLSIEQEEVNPSLDESVPPTIWSIPINLKNKEGITIFKGIMKEKKLTIEINEFDVDSDFINFNSQCCGYFRVNYPLSAEYGGLKCFYGAIESQSICLNDRICLINDQIALTLLGKSNAINVLEFVKHFNDDDDYEVWYSISSCLHKFRILLLDEPQGLDAFNPWVCEFLSNPIHKFEVFKAENESYFVPLIRSLLLINLIESGDDVIIDACYKRFEEFKKNGDVLDADIVGPLYCAAMKRDSLTNFGFFLSSISDNESAEERSNIYTSFGFIDEAMLLKNILQTAIDGTYIPNQDFNNILTSMSSRSALGRNTAWSFFKEQRYIFDEKYKSAIVYYPKLIKSFISNFGTQEAADEVENYFRAEPALLAQRVINEGIEKIDLLRKWRERDLLLTIDFLSSHS</sequence>
<dbReference type="Pfam" id="PF17900">
    <property type="entry name" value="Peptidase_M1_N"/>
    <property type="match status" value="1"/>
</dbReference>
<evidence type="ECO:0000256" key="6">
    <source>
        <dbReference type="ARBA" id="ARBA00022801"/>
    </source>
</evidence>
<evidence type="ECO:0000313" key="15">
    <source>
        <dbReference type="EMBL" id="CDW36233.1"/>
    </source>
</evidence>
<evidence type="ECO:0000256" key="9">
    <source>
        <dbReference type="PIRSR" id="PIRSR634016-3"/>
    </source>
</evidence>
<dbReference type="InterPro" id="IPR027268">
    <property type="entry name" value="Peptidase_M4/M1_CTD_sf"/>
</dbReference>
<keyword evidence="7 9" id="KW-0862">Zinc</keyword>
<dbReference type="Pfam" id="PF01433">
    <property type="entry name" value="Peptidase_M1"/>
    <property type="match status" value="1"/>
</dbReference>
<feature type="non-terminal residue" evidence="15">
    <location>
        <position position="1"/>
    </location>
</feature>
<keyword evidence="5 9" id="KW-0479">Metal-binding</keyword>
<comment type="subcellular location">
    <subcellularLocation>
        <location evidence="1">Cell membrane</location>
        <topology evidence="1">Lipid-anchor</topology>
        <topology evidence="1">GPI-anchor</topology>
    </subcellularLocation>
</comment>
<dbReference type="PRINTS" id="PR00756">
    <property type="entry name" value="ALADIPTASE"/>
</dbReference>
<feature type="binding site" evidence="9">
    <location>
        <position position="340"/>
    </location>
    <ligand>
        <name>Zn(2+)</name>
        <dbReference type="ChEBI" id="CHEBI:29105"/>
        <note>catalytic</note>
    </ligand>
</feature>
<dbReference type="GO" id="GO:0005737">
    <property type="term" value="C:cytoplasm"/>
    <property type="evidence" value="ECO:0007669"/>
    <property type="project" value="TreeGrafter"/>
</dbReference>
<proteinExistence type="inferred from homology"/>
<keyword evidence="4 11" id="KW-0645">Protease</keyword>
<dbReference type="InterPro" id="IPR042097">
    <property type="entry name" value="Aminopeptidase_N-like_N_sf"/>
</dbReference>
<feature type="domain" description="ERAP1-like C-terminal" evidence="13">
    <location>
        <begin position="560"/>
        <end position="881"/>
    </location>
</feature>
<evidence type="ECO:0000256" key="7">
    <source>
        <dbReference type="ARBA" id="ARBA00022833"/>
    </source>
</evidence>
<feature type="binding site" evidence="9">
    <location>
        <position position="359"/>
    </location>
    <ligand>
        <name>Zn(2+)</name>
        <dbReference type="ChEBI" id="CHEBI:29105"/>
        <note>catalytic</note>
    </ligand>
</feature>
<feature type="binding site" evidence="9">
    <location>
        <position position="336"/>
    </location>
    <ligand>
        <name>Zn(2+)</name>
        <dbReference type="ChEBI" id="CHEBI:29105"/>
        <note>catalytic</note>
    </ligand>
</feature>
<dbReference type="InterPro" id="IPR050344">
    <property type="entry name" value="Peptidase_M1_aminopeptidases"/>
</dbReference>
<dbReference type="InterPro" id="IPR001930">
    <property type="entry name" value="Peptidase_M1"/>
</dbReference>
<dbReference type="GO" id="GO:0008270">
    <property type="term" value="F:zinc ion binding"/>
    <property type="evidence" value="ECO:0007669"/>
    <property type="project" value="UniProtKB-UniRule"/>
</dbReference>